<sequence>MLLGAVYNKLKYRNRLEGISCCIRMECLQRDLPAEFSLLNTIYLRLILWFKKIVWQAAFELVTSQLYSLGIFMFG</sequence>
<organism evidence="1 2">
    <name type="scientific">Avibacterium paragallinarum</name>
    <name type="common">Haemophilus gallinarum</name>
    <dbReference type="NCBI Taxonomy" id="728"/>
    <lineage>
        <taxon>Bacteria</taxon>
        <taxon>Pseudomonadati</taxon>
        <taxon>Pseudomonadota</taxon>
        <taxon>Gammaproteobacteria</taxon>
        <taxon>Pasteurellales</taxon>
        <taxon>Pasteurellaceae</taxon>
        <taxon>Avibacterium</taxon>
    </lineage>
</organism>
<reference evidence="1 2" key="1">
    <citation type="submission" date="2018-11" db="EMBL/GenBank/DDBJ databases">
        <title>Sequencing Av. paragallinarum serogroups.</title>
        <authorList>
            <person name="Hellmuth J.E."/>
            <person name="Boucher C.E."/>
            <person name="Cason E.D."/>
        </authorList>
    </citation>
    <scope>NUCLEOTIDE SEQUENCE [LARGE SCALE GENOMIC DNA]</scope>
    <source>
        <strain evidence="1 2">SA-3</strain>
    </source>
</reference>
<comment type="caution">
    <text evidence="1">The sequence shown here is derived from an EMBL/GenBank/DDBJ whole genome shotgun (WGS) entry which is preliminary data.</text>
</comment>
<accession>A0A8B3T716</accession>
<evidence type="ECO:0000313" key="2">
    <source>
        <dbReference type="Proteomes" id="UP000294229"/>
    </source>
</evidence>
<dbReference type="Proteomes" id="UP000294229">
    <property type="component" value="Unassembled WGS sequence"/>
</dbReference>
<gene>
    <name evidence="1" type="ORF">EIG79_09465</name>
</gene>
<dbReference type="OrthoDB" id="5676848at2"/>
<protein>
    <submittedName>
        <fullName evidence="1">Uncharacterized protein</fullName>
    </submittedName>
</protein>
<name>A0A8B3T716_AVIPA</name>
<evidence type="ECO:0000313" key="1">
    <source>
        <dbReference type="EMBL" id="RZN57142.1"/>
    </source>
</evidence>
<dbReference type="EMBL" id="RQXS01000053">
    <property type="protein sequence ID" value="RZN57142.1"/>
    <property type="molecule type" value="Genomic_DNA"/>
</dbReference>
<proteinExistence type="predicted"/>
<dbReference type="AlphaFoldDB" id="A0A8B3T716"/>